<dbReference type="AlphaFoldDB" id="A0A934NNW6"/>
<keyword evidence="2" id="KW-1185">Reference proteome</keyword>
<protein>
    <submittedName>
        <fullName evidence="1">Triacylglycerol lipase</fullName>
    </submittedName>
</protein>
<dbReference type="Gene3D" id="3.40.50.1820">
    <property type="entry name" value="alpha/beta hydrolase"/>
    <property type="match status" value="1"/>
</dbReference>
<dbReference type="InterPro" id="IPR005152">
    <property type="entry name" value="Lipase_secreted"/>
</dbReference>
<dbReference type="PIRSF" id="PIRSF029171">
    <property type="entry name" value="Esterase_LipA"/>
    <property type="match status" value="1"/>
</dbReference>
<evidence type="ECO:0000313" key="1">
    <source>
        <dbReference type="EMBL" id="MBJ8338679.1"/>
    </source>
</evidence>
<accession>A0A934NNW6</accession>
<dbReference type="Proteomes" id="UP000655868">
    <property type="component" value="Unassembled WGS sequence"/>
</dbReference>
<dbReference type="Pfam" id="PF03583">
    <property type="entry name" value="LIP"/>
    <property type="match status" value="1"/>
</dbReference>
<proteinExistence type="predicted"/>
<name>A0A934NNW6_9NOCA</name>
<dbReference type="InterPro" id="IPR006311">
    <property type="entry name" value="TAT_signal"/>
</dbReference>
<dbReference type="GO" id="GO:0016042">
    <property type="term" value="P:lipid catabolic process"/>
    <property type="evidence" value="ECO:0007669"/>
    <property type="project" value="InterPro"/>
</dbReference>
<dbReference type="RefSeq" id="WP_199703340.1">
    <property type="nucleotide sequence ID" value="NZ_JAEMNV010000002.1"/>
</dbReference>
<comment type="caution">
    <text evidence="1">The sequence shown here is derived from an EMBL/GenBank/DDBJ whole genome shotgun (WGS) entry which is preliminary data.</text>
</comment>
<gene>
    <name evidence="1" type="ORF">JGU71_07260</name>
</gene>
<reference evidence="1" key="1">
    <citation type="submission" date="2020-12" db="EMBL/GenBank/DDBJ databases">
        <title>Antrihabitans popcorni sp. nov. and Antrihabitans auranticaus sp. nov., isolated from a larva cave.</title>
        <authorList>
            <person name="Lee S.D."/>
            <person name="Kim I.S."/>
        </authorList>
    </citation>
    <scope>NUCLEOTIDE SEQUENCE</scope>
    <source>
        <strain evidence="1">YC3-6</strain>
    </source>
</reference>
<dbReference type="PANTHER" id="PTHR34853:SF1">
    <property type="entry name" value="LIPASE 5"/>
    <property type="match status" value="1"/>
</dbReference>
<dbReference type="Gene3D" id="1.10.260.130">
    <property type="match status" value="1"/>
</dbReference>
<evidence type="ECO:0000313" key="2">
    <source>
        <dbReference type="Proteomes" id="UP000655868"/>
    </source>
</evidence>
<organism evidence="1 2">
    <name type="scientific">Antrihabitans stalagmiti</name>
    <dbReference type="NCBI Taxonomy" id="2799499"/>
    <lineage>
        <taxon>Bacteria</taxon>
        <taxon>Bacillati</taxon>
        <taxon>Actinomycetota</taxon>
        <taxon>Actinomycetes</taxon>
        <taxon>Mycobacteriales</taxon>
        <taxon>Nocardiaceae</taxon>
        <taxon>Antrihabitans</taxon>
    </lineage>
</organism>
<dbReference type="GO" id="GO:0004806">
    <property type="term" value="F:triacylglycerol lipase activity"/>
    <property type="evidence" value="ECO:0007669"/>
    <property type="project" value="InterPro"/>
</dbReference>
<dbReference type="PANTHER" id="PTHR34853">
    <property type="match status" value="1"/>
</dbReference>
<sequence length="431" mass="46126">MRSSGDRRRFGIGTALGAVPLLASALVLAALFAPSAAARDFPLPPLPNEADIYPFVPVPVPAKDAWYDDPADFGPLNNGDIIRTREIQTYFLAIPIPVYAKQLLYRSTDARGNPLATATTVLVPGIPWIAPGERPLISYQEAIDGLGSHCNPSFTIRAGLMKETSLMGQFLAAGMAVTMPDFDGKKNTIMSPSEGYMVLDGIRATQRAGLGLERAPIGMWGYSGGGNSTASAAEAHGSYAPELNIRASAQGGVPGDKVEIAPFAMSGKQFQANFTGWLAVSGLAREYPDFDEVLRSNLTEDGLRVLEDLSDRCLYTTFLTTLPRPVGEYLKDPAVLQNPVLQRVLRESSLGQPAVMPRMPILMWHSTTDQLLPAEFASDPVAAKYCAAGVDLRYIKVPATEHISAEIIPELGTVAWLTAVVAGADPGPRVC</sequence>
<dbReference type="InterPro" id="IPR029058">
    <property type="entry name" value="AB_hydrolase_fold"/>
</dbReference>
<dbReference type="PROSITE" id="PS51318">
    <property type="entry name" value="TAT"/>
    <property type="match status" value="1"/>
</dbReference>
<dbReference type="EMBL" id="JAEMNV010000002">
    <property type="protein sequence ID" value="MBJ8338679.1"/>
    <property type="molecule type" value="Genomic_DNA"/>
</dbReference>
<dbReference type="SUPFAM" id="SSF53474">
    <property type="entry name" value="alpha/beta-Hydrolases"/>
    <property type="match status" value="1"/>
</dbReference>